<evidence type="ECO:0000256" key="12">
    <source>
        <dbReference type="NCBIfam" id="TIGR00260"/>
    </source>
</evidence>
<dbReference type="InterPro" id="IPR001926">
    <property type="entry name" value="TrpB-like_PALP"/>
</dbReference>
<dbReference type="Proteomes" id="UP001596504">
    <property type="component" value="Unassembled WGS sequence"/>
</dbReference>
<dbReference type="PANTHER" id="PTHR48078">
    <property type="entry name" value="THREONINE DEHYDRATASE, MITOCHONDRIAL-RELATED"/>
    <property type="match status" value="1"/>
</dbReference>
<evidence type="ECO:0000256" key="3">
    <source>
        <dbReference type="ARBA" id="ARBA00004979"/>
    </source>
</evidence>
<keyword evidence="8" id="KW-0791">Threonine biosynthesis</keyword>
<comment type="caution">
    <text evidence="15">The sequence shown here is derived from an EMBL/GenBank/DDBJ whole genome shotgun (WGS) entry which is preliminary data.</text>
</comment>
<gene>
    <name evidence="15" type="ORF">ACFQRI_24995</name>
</gene>
<sequence length="451" mass="47379">MKTNGMEIADRSPESGGGLILSPDALRPARGLDRAGAGTDDAIMANPTGSALSHLECTHCGRTHDAEELHRLCPDCQKVLHPRYDLARVRLEPADLAAREPSMWRYREVLPVRDAEHVISLGEGFTPLLTAPRLGAALDVADLRIKDEGQNPTGSFKARGMSAAVSRARELGATAVAAPSAGNAGGALAAYAARAGMTAGVVMPEDCPRINQVEAVLAGADTWLVEGLIDDAGRLVATSAAGRGWFDLSTLKEPYRVEGKKTLGYELAEQLGWELPDVVIYPTGGGTGLVGMWKAFAEMTELGWIGAERPRMVVVQAAGCAPIVRAHDEGQRHAQRWPDAATGASGLRVPAAVGDYMILDAVRASGGTALSVTEDEMRAATGEMARVEGVHPAPEGAATLAALHRLRASGEVSGADRVVLFNTGAGQKYPDFAPADPPRLPADSPAWRDGL</sequence>
<evidence type="ECO:0000256" key="13">
    <source>
        <dbReference type="SAM" id="MobiDB-lite"/>
    </source>
</evidence>
<comment type="catalytic activity">
    <reaction evidence="11">
        <text>O-phospho-L-homoserine + H2O = L-threonine + phosphate</text>
        <dbReference type="Rhea" id="RHEA:10840"/>
        <dbReference type="ChEBI" id="CHEBI:15377"/>
        <dbReference type="ChEBI" id="CHEBI:43474"/>
        <dbReference type="ChEBI" id="CHEBI:57590"/>
        <dbReference type="ChEBI" id="CHEBI:57926"/>
        <dbReference type="EC" id="4.2.3.1"/>
    </reaction>
</comment>
<comment type="similarity">
    <text evidence="4">Belongs to the threonine synthase family.</text>
</comment>
<dbReference type="InterPro" id="IPR050147">
    <property type="entry name" value="Ser/Thr_Dehydratase"/>
</dbReference>
<evidence type="ECO:0000256" key="8">
    <source>
        <dbReference type="ARBA" id="ARBA00022697"/>
    </source>
</evidence>
<dbReference type="CDD" id="cd01563">
    <property type="entry name" value="Thr-synth_1"/>
    <property type="match status" value="1"/>
</dbReference>
<evidence type="ECO:0000313" key="16">
    <source>
        <dbReference type="Proteomes" id="UP001596504"/>
    </source>
</evidence>
<proteinExistence type="inferred from homology"/>
<evidence type="ECO:0000313" key="15">
    <source>
        <dbReference type="EMBL" id="MFC7344678.1"/>
    </source>
</evidence>
<protein>
    <recommendedName>
        <fullName evidence="6 12">Threonine synthase</fullName>
        <ecNumber evidence="5 12">4.2.3.1</ecNumber>
    </recommendedName>
</protein>
<dbReference type="GO" id="GO:0004795">
    <property type="term" value="F:threonine synthase activity"/>
    <property type="evidence" value="ECO:0007669"/>
    <property type="project" value="UniProtKB-EC"/>
</dbReference>
<accession>A0ABW2LSN8</accession>
<dbReference type="InterPro" id="IPR004450">
    <property type="entry name" value="Thr_synthase-like"/>
</dbReference>
<feature type="domain" description="Tryptophan synthase beta chain-like PALP" evidence="14">
    <location>
        <begin position="119"/>
        <end position="424"/>
    </location>
</feature>
<dbReference type="Gene3D" id="3.40.50.1100">
    <property type="match status" value="2"/>
</dbReference>
<evidence type="ECO:0000256" key="7">
    <source>
        <dbReference type="ARBA" id="ARBA00022605"/>
    </source>
</evidence>
<keyword evidence="9" id="KW-0663">Pyridoxal phosphate</keyword>
<evidence type="ECO:0000256" key="10">
    <source>
        <dbReference type="ARBA" id="ARBA00023239"/>
    </source>
</evidence>
<evidence type="ECO:0000256" key="11">
    <source>
        <dbReference type="ARBA" id="ARBA00049144"/>
    </source>
</evidence>
<evidence type="ECO:0000256" key="9">
    <source>
        <dbReference type="ARBA" id="ARBA00022898"/>
    </source>
</evidence>
<evidence type="ECO:0000259" key="14">
    <source>
        <dbReference type="Pfam" id="PF00291"/>
    </source>
</evidence>
<evidence type="ECO:0000256" key="6">
    <source>
        <dbReference type="ARBA" id="ARBA00018679"/>
    </source>
</evidence>
<comment type="cofactor">
    <cofactor evidence="1">
        <name>pyridoxal 5'-phosphate</name>
        <dbReference type="ChEBI" id="CHEBI:597326"/>
    </cofactor>
</comment>
<dbReference type="SUPFAM" id="SSF53686">
    <property type="entry name" value="Tryptophan synthase beta subunit-like PLP-dependent enzymes"/>
    <property type="match status" value="1"/>
</dbReference>
<dbReference type="PROSITE" id="PS00165">
    <property type="entry name" value="DEHYDRATASE_SER_THR"/>
    <property type="match status" value="1"/>
</dbReference>
<evidence type="ECO:0000256" key="4">
    <source>
        <dbReference type="ARBA" id="ARBA00005517"/>
    </source>
</evidence>
<dbReference type="NCBIfam" id="NF006050">
    <property type="entry name" value="PRK08197.1"/>
    <property type="match status" value="1"/>
</dbReference>
<keyword evidence="10 15" id="KW-0456">Lyase</keyword>
<dbReference type="NCBIfam" id="TIGR00260">
    <property type="entry name" value="thrC"/>
    <property type="match status" value="1"/>
</dbReference>
<dbReference type="EMBL" id="JBHTCJ010000018">
    <property type="protein sequence ID" value="MFC7344678.1"/>
    <property type="molecule type" value="Genomic_DNA"/>
</dbReference>
<dbReference type="Pfam" id="PF00291">
    <property type="entry name" value="PALP"/>
    <property type="match status" value="1"/>
</dbReference>
<organism evidence="15 16">
    <name type="scientific">Saccharopolyspora griseoalba</name>
    <dbReference type="NCBI Taxonomy" id="1431848"/>
    <lineage>
        <taxon>Bacteria</taxon>
        <taxon>Bacillati</taxon>
        <taxon>Actinomycetota</taxon>
        <taxon>Actinomycetes</taxon>
        <taxon>Pseudonocardiales</taxon>
        <taxon>Pseudonocardiaceae</taxon>
        <taxon>Saccharopolyspora</taxon>
    </lineage>
</organism>
<comment type="function">
    <text evidence="2">Catalyzes the gamma-elimination of phosphate from L-phosphohomoserine and the beta-addition of water to produce L-threonine.</text>
</comment>
<dbReference type="InterPro" id="IPR036052">
    <property type="entry name" value="TrpB-like_PALP_sf"/>
</dbReference>
<feature type="region of interest" description="Disordered" evidence="13">
    <location>
        <begin position="1"/>
        <end position="24"/>
    </location>
</feature>
<keyword evidence="16" id="KW-1185">Reference proteome</keyword>
<keyword evidence="7" id="KW-0028">Amino-acid biosynthesis</keyword>
<feature type="region of interest" description="Disordered" evidence="13">
    <location>
        <begin position="427"/>
        <end position="451"/>
    </location>
</feature>
<dbReference type="PANTHER" id="PTHR48078:SF6">
    <property type="entry name" value="L-THREONINE DEHYDRATASE CATABOLIC TDCB"/>
    <property type="match status" value="1"/>
</dbReference>
<reference evidence="16" key="1">
    <citation type="journal article" date="2019" name="Int. J. Syst. Evol. Microbiol.">
        <title>The Global Catalogue of Microorganisms (GCM) 10K type strain sequencing project: providing services to taxonomists for standard genome sequencing and annotation.</title>
        <authorList>
            <consortium name="The Broad Institute Genomics Platform"/>
            <consortium name="The Broad Institute Genome Sequencing Center for Infectious Disease"/>
            <person name="Wu L."/>
            <person name="Ma J."/>
        </authorList>
    </citation>
    <scope>NUCLEOTIDE SEQUENCE [LARGE SCALE GENOMIC DNA]</scope>
    <source>
        <strain evidence="16">WLHS5</strain>
    </source>
</reference>
<evidence type="ECO:0000256" key="2">
    <source>
        <dbReference type="ARBA" id="ARBA00003648"/>
    </source>
</evidence>
<name>A0ABW2LSN8_9PSEU</name>
<evidence type="ECO:0000256" key="5">
    <source>
        <dbReference type="ARBA" id="ARBA00013028"/>
    </source>
</evidence>
<comment type="pathway">
    <text evidence="3">Amino-acid biosynthesis; L-threonine biosynthesis; L-threonine from L-aspartate: step 5/5.</text>
</comment>
<dbReference type="InterPro" id="IPR000634">
    <property type="entry name" value="Ser/Thr_deHydtase_PyrdxlP-BS"/>
</dbReference>
<dbReference type="EC" id="4.2.3.1" evidence="5 12"/>
<evidence type="ECO:0000256" key="1">
    <source>
        <dbReference type="ARBA" id="ARBA00001933"/>
    </source>
</evidence>